<comment type="similarity">
    <text evidence="1">Belongs to the UPF0166 family.</text>
</comment>
<keyword evidence="3" id="KW-1185">Reference proteome</keyword>
<evidence type="ECO:0000256" key="1">
    <source>
        <dbReference type="ARBA" id="ARBA00010554"/>
    </source>
</evidence>
<name>G0EE81_PYRF1</name>
<dbReference type="Proteomes" id="UP000001037">
    <property type="component" value="Chromosome"/>
</dbReference>
<dbReference type="PANTHER" id="PTHR35983:SF1">
    <property type="entry name" value="UPF0166 PROTEIN TM_0021"/>
    <property type="match status" value="1"/>
</dbReference>
<dbReference type="KEGG" id="pfm:Pyrfu_0906"/>
<dbReference type="STRING" id="694429.Pyrfu_0906"/>
<dbReference type="eggNOG" id="arCOG04967">
    <property type="taxonomic scope" value="Archaea"/>
</dbReference>
<dbReference type="AlphaFoldDB" id="G0EE81"/>
<dbReference type="SUPFAM" id="SSF54913">
    <property type="entry name" value="GlnB-like"/>
    <property type="match status" value="1"/>
</dbReference>
<reference evidence="2 3" key="1">
    <citation type="journal article" date="2011" name="Stand. Genomic Sci.">
        <title>Complete genome sequence of the hyperthermophilic chemolithoautotroph Pyrolobus fumarii type strain (1A).</title>
        <authorList>
            <person name="Anderson I."/>
            <person name="Goker M."/>
            <person name="Nolan M."/>
            <person name="Lucas S."/>
            <person name="Hammon N."/>
            <person name="Deshpande S."/>
            <person name="Cheng J.F."/>
            <person name="Tapia R."/>
            <person name="Han C."/>
            <person name="Goodwin L."/>
            <person name="Pitluck S."/>
            <person name="Huntemann M."/>
            <person name="Liolios K."/>
            <person name="Ivanova N."/>
            <person name="Pagani I."/>
            <person name="Mavromatis K."/>
            <person name="Ovchinikova G."/>
            <person name="Pati A."/>
            <person name="Chen A."/>
            <person name="Palaniappan K."/>
            <person name="Land M."/>
            <person name="Hauser L."/>
            <person name="Brambilla E.M."/>
            <person name="Huber H."/>
            <person name="Yasawong M."/>
            <person name="Rohde M."/>
            <person name="Spring S."/>
            <person name="Abt B."/>
            <person name="Sikorski J."/>
            <person name="Wirth R."/>
            <person name="Detter J.C."/>
            <person name="Woyke T."/>
            <person name="Bristow J."/>
            <person name="Eisen J.A."/>
            <person name="Markowitz V."/>
            <person name="Hugenholtz P."/>
            <person name="Kyrpides N.C."/>
            <person name="Klenk H.P."/>
            <person name="Lapidus A."/>
        </authorList>
    </citation>
    <scope>NUCLEOTIDE SEQUENCE [LARGE SCALE GENOMIC DNA]</scope>
    <source>
        <strain evidence="3">DSM 11204 / 1A</strain>
    </source>
</reference>
<organism evidence="2 3">
    <name type="scientific">Pyrolobus fumarii (strain DSM 11204 / 1A)</name>
    <dbReference type="NCBI Taxonomy" id="694429"/>
    <lineage>
        <taxon>Archaea</taxon>
        <taxon>Thermoproteota</taxon>
        <taxon>Thermoprotei</taxon>
        <taxon>Desulfurococcales</taxon>
        <taxon>Pyrodictiaceae</taxon>
        <taxon>Pyrolobus</taxon>
    </lineage>
</organism>
<dbReference type="Pfam" id="PF02641">
    <property type="entry name" value="DUF190"/>
    <property type="match status" value="1"/>
</dbReference>
<dbReference type="RefSeq" id="WP_014026452.1">
    <property type="nucleotide sequence ID" value="NC_015931.1"/>
</dbReference>
<protein>
    <submittedName>
        <fullName evidence="2">Uncharacterized protein</fullName>
    </submittedName>
</protein>
<dbReference type="InterPro" id="IPR011322">
    <property type="entry name" value="N-reg_PII-like_a/b"/>
</dbReference>
<evidence type="ECO:0000313" key="3">
    <source>
        <dbReference type="Proteomes" id="UP000001037"/>
    </source>
</evidence>
<dbReference type="InterPro" id="IPR003793">
    <property type="entry name" value="UPF0166"/>
</dbReference>
<dbReference type="HOGENOM" id="CLU_146749_0_1_2"/>
<proteinExistence type="inferred from homology"/>
<dbReference type="GeneID" id="11139380"/>
<gene>
    <name evidence="2" type="ordered locus">Pyrfu_0906</name>
</gene>
<dbReference type="EMBL" id="CP002838">
    <property type="protein sequence ID" value="AEM38775.1"/>
    <property type="molecule type" value="Genomic_DNA"/>
</dbReference>
<dbReference type="InterPro" id="IPR015867">
    <property type="entry name" value="N-reg_PII/ATP_PRibTrfase_C"/>
</dbReference>
<dbReference type="Gene3D" id="3.30.70.120">
    <property type="match status" value="1"/>
</dbReference>
<sequence length="110" mass="12608">MGARWARLRIYIGEHDKYQGKPLYMHLLYMFKKRGVKGATVYRGIAGYGSHSLIHTTSILRLSEDLPIVVEVVDEEHVINELIEEVKKVVKEGLITVEPVQVVFYGHSEK</sequence>
<dbReference type="PANTHER" id="PTHR35983">
    <property type="entry name" value="UPF0166 PROTEIN TM_0021"/>
    <property type="match status" value="1"/>
</dbReference>
<accession>G0EE81</accession>
<dbReference type="InParanoid" id="G0EE81"/>
<evidence type="ECO:0000313" key="2">
    <source>
        <dbReference type="EMBL" id="AEM38775.1"/>
    </source>
</evidence>
<dbReference type="OrthoDB" id="8505at2157"/>